<keyword evidence="7" id="KW-1185">Reference proteome</keyword>
<evidence type="ECO:0000256" key="4">
    <source>
        <dbReference type="ARBA" id="ARBA00023136"/>
    </source>
</evidence>
<keyword evidence="4 5" id="KW-0472">Membrane</keyword>
<evidence type="ECO:0000256" key="3">
    <source>
        <dbReference type="ARBA" id="ARBA00022989"/>
    </source>
</evidence>
<dbReference type="AlphaFoldDB" id="A0A914W2P4"/>
<feature type="domain" description="G-protein coupled receptors family 1 profile" evidence="6">
    <location>
        <begin position="35"/>
        <end position="294"/>
    </location>
</feature>
<keyword evidence="3 5" id="KW-1133">Transmembrane helix</keyword>
<protein>
    <submittedName>
        <fullName evidence="8">G-protein coupled receptors family 1 profile domain-containing protein</fullName>
    </submittedName>
</protein>
<dbReference type="InterPro" id="IPR017452">
    <property type="entry name" value="GPCR_Rhodpsn_7TM"/>
</dbReference>
<proteinExistence type="predicted"/>
<feature type="transmembrane region" description="Helical" evidence="5">
    <location>
        <begin position="270"/>
        <end position="289"/>
    </location>
</feature>
<dbReference type="WBParaSite" id="PSAMB.scaffold3031size19962.g20040.t1">
    <property type="protein sequence ID" value="PSAMB.scaffold3031size19962.g20040.t1"/>
    <property type="gene ID" value="PSAMB.scaffold3031size19962.g20040"/>
</dbReference>
<name>A0A914W2P4_9BILA</name>
<accession>A0A914W2P4</accession>
<dbReference type="Proteomes" id="UP000887566">
    <property type="component" value="Unplaced"/>
</dbReference>
<feature type="transmembrane region" description="Helical" evidence="5">
    <location>
        <begin position="89"/>
        <end position="109"/>
    </location>
</feature>
<evidence type="ECO:0000256" key="5">
    <source>
        <dbReference type="SAM" id="Phobius"/>
    </source>
</evidence>
<feature type="transmembrane region" description="Helical" evidence="5">
    <location>
        <begin position="191"/>
        <end position="211"/>
    </location>
</feature>
<comment type="subcellular location">
    <subcellularLocation>
        <location evidence="1">Membrane</location>
    </subcellularLocation>
</comment>
<keyword evidence="2 5" id="KW-0812">Transmembrane</keyword>
<evidence type="ECO:0000313" key="8">
    <source>
        <dbReference type="WBParaSite" id="PSAMB.scaffold3031size19962.g20040.t1"/>
    </source>
</evidence>
<dbReference type="GO" id="GO:0016020">
    <property type="term" value="C:membrane"/>
    <property type="evidence" value="ECO:0007669"/>
    <property type="project" value="UniProtKB-SubCell"/>
</dbReference>
<feature type="transmembrane region" description="Helical" evidence="5">
    <location>
        <begin position="56"/>
        <end position="83"/>
    </location>
</feature>
<feature type="transmembrane region" description="Helical" evidence="5">
    <location>
        <begin position="20"/>
        <end position="44"/>
    </location>
</feature>
<sequence>MDNPFALNVSDSDSEMLNIPMTVICLLNSLLGICLNVIVMVVSVTRSDSDGIYKYYMFNLALVDCIGALHYGALAVCLILTYYSNNITACALIIYSIDWILTATIACMIPMTVHRRLAFDYTNRDWFKKLFCNRTIFCYCIFVDLLCVILAAGCFYFDSYAASLNSADFEFCNSKPVEVEDKLTLFHLQEILSYIWLPFVVLGNYSTYLRIRKHIKTVEDSIERKIMREKRNLAIASLAQTLAIVLGRAPDQLITFIDSHTSVFDSVSNALWGNIAYAIHLCNMLNFVVDPIMTLIIVKPYREAIGAVLLKSVKWVKIRGVNRVLPLYSADHVPEDVK</sequence>
<reference evidence="8" key="1">
    <citation type="submission" date="2022-11" db="UniProtKB">
        <authorList>
            <consortium name="WormBaseParasite"/>
        </authorList>
    </citation>
    <scope>IDENTIFICATION</scope>
</reference>
<evidence type="ECO:0000259" key="6">
    <source>
        <dbReference type="PROSITE" id="PS50262"/>
    </source>
</evidence>
<feature type="transmembrane region" description="Helical" evidence="5">
    <location>
        <begin position="232"/>
        <end position="250"/>
    </location>
</feature>
<evidence type="ECO:0000313" key="7">
    <source>
        <dbReference type="Proteomes" id="UP000887566"/>
    </source>
</evidence>
<dbReference type="PROSITE" id="PS50262">
    <property type="entry name" value="G_PROTEIN_RECEP_F1_2"/>
    <property type="match status" value="1"/>
</dbReference>
<organism evidence="7 8">
    <name type="scientific">Plectus sambesii</name>
    <dbReference type="NCBI Taxonomy" id="2011161"/>
    <lineage>
        <taxon>Eukaryota</taxon>
        <taxon>Metazoa</taxon>
        <taxon>Ecdysozoa</taxon>
        <taxon>Nematoda</taxon>
        <taxon>Chromadorea</taxon>
        <taxon>Plectida</taxon>
        <taxon>Plectina</taxon>
        <taxon>Plectoidea</taxon>
        <taxon>Plectidae</taxon>
        <taxon>Plectus</taxon>
    </lineage>
</organism>
<evidence type="ECO:0000256" key="2">
    <source>
        <dbReference type="ARBA" id="ARBA00022692"/>
    </source>
</evidence>
<dbReference type="SUPFAM" id="SSF81321">
    <property type="entry name" value="Family A G protein-coupled receptor-like"/>
    <property type="match status" value="1"/>
</dbReference>
<evidence type="ECO:0000256" key="1">
    <source>
        <dbReference type="ARBA" id="ARBA00004370"/>
    </source>
</evidence>
<dbReference type="Gene3D" id="1.20.1070.10">
    <property type="entry name" value="Rhodopsin 7-helix transmembrane proteins"/>
    <property type="match status" value="1"/>
</dbReference>
<feature type="transmembrane region" description="Helical" evidence="5">
    <location>
        <begin position="136"/>
        <end position="158"/>
    </location>
</feature>